<dbReference type="GO" id="GO:0006935">
    <property type="term" value="P:chemotaxis"/>
    <property type="evidence" value="ECO:0007669"/>
    <property type="project" value="UniProtKB-KW"/>
</dbReference>
<dbReference type="Pfam" id="PF08447">
    <property type="entry name" value="PAS_3"/>
    <property type="match status" value="1"/>
</dbReference>
<dbReference type="PANTHER" id="PTHR43531">
    <property type="entry name" value="PROTEIN ICFG"/>
    <property type="match status" value="1"/>
</dbReference>
<evidence type="ECO:0000256" key="2">
    <source>
        <dbReference type="ARBA" id="ARBA00029447"/>
    </source>
</evidence>
<reference evidence="6 7" key="1">
    <citation type="submission" date="2018-04" db="EMBL/GenBank/DDBJ databases">
        <title>Genome sequencing of Gemmobacter.</title>
        <authorList>
            <person name="Yi H."/>
            <person name="Baek M.-G."/>
        </authorList>
    </citation>
    <scope>NUCLEOTIDE SEQUENCE [LARGE SCALE GENOMIC DNA]</scope>
    <source>
        <strain evidence="6 7">HYN0069</strain>
    </source>
</reference>
<protein>
    <submittedName>
        <fullName evidence="6">Chemotaxis protein</fullName>
    </submittedName>
</protein>
<name>A0A2S0UN81_9RHOB</name>
<dbReference type="Proteomes" id="UP000244496">
    <property type="component" value="Chromosome"/>
</dbReference>
<dbReference type="Pfam" id="PF00015">
    <property type="entry name" value="MCPsignal"/>
    <property type="match status" value="1"/>
</dbReference>
<dbReference type="InterPro" id="IPR004089">
    <property type="entry name" value="MCPsignal_dom"/>
</dbReference>
<dbReference type="EMBL" id="CP028918">
    <property type="protein sequence ID" value="AWB49263.1"/>
    <property type="molecule type" value="Genomic_DNA"/>
</dbReference>
<comment type="similarity">
    <text evidence="2">Belongs to the methyl-accepting chemotaxis (MCP) protein family.</text>
</comment>
<dbReference type="PRINTS" id="PR00260">
    <property type="entry name" value="CHEMTRNSDUCR"/>
</dbReference>
<dbReference type="SUPFAM" id="SSF58104">
    <property type="entry name" value="Methyl-accepting chemotaxis protein (MCP) signaling domain"/>
    <property type="match status" value="1"/>
</dbReference>
<sequence length="221" mass="24217">MDGAIFDGRAVIGSIVHRTNGFVYRCRNDRDYSMLLMEGAVAELTGYPASGFLEAPQRSYSGLCHPDDCDSVYLAVDTALEKQENWTVDYRLVRPDGSTRWVHEIGGGVFDGAGALEFLEGIVLDHEARRNEDTERGKRTELIAGHCRTLVQETKPVLRVLRELRILAINARIEAARAGRAGAGFAVVAGEVGRIADETAARASRVADLTEELQSLLRAND</sequence>
<dbReference type="CDD" id="cd00130">
    <property type="entry name" value="PAS"/>
    <property type="match status" value="1"/>
</dbReference>
<evidence type="ECO:0000313" key="7">
    <source>
        <dbReference type="Proteomes" id="UP000244496"/>
    </source>
</evidence>
<dbReference type="AlphaFoldDB" id="A0A2S0UN81"/>
<evidence type="ECO:0000313" key="6">
    <source>
        <dbReference type="EMBL" id="AWB49263.1"/>
    </source>
</evidence>
<dbReference type="PROSITE" id="PS50111">
    <property type="entry name" value="CHEMOTAXIS_TRANSDUC_2"/>
    <property type="match status" value="1"/>
</dbReference>
<dbReference type="InterPro" id="IPR000700">
    <property type="entry name" value="PAS-assoc_C"/>
</dbReference>
<organism evidence="6 7">
    <name type="scientific">Paragemmobacter aquarius</name>
    <dbReference type="NCBI Taxonomy" id="2169400"/>
    <lineage>
        <taxon>Bacteria</taxon>
        <taxon>Pseudomonadati</taxon>
        <taxon>Pseudomonadota</taxon>
        <taxon>Alphaproteobacteria</taxon>
        <taxon>Rhodobacterales</taxon>
        <taxon>Paracoccaceae</taxon>
        <taxon>Paragemmobacter</taxon>
    </lineage>
</organism>
<accession>A0A2S0UN81</accession>
<dbReference type="KEGG" id="geh:HYN69_12765"/>
<dbReference type="Gene3D" id="3.30.450.20">
    <property type="entry name" value="PAS domain"/>
    <property type="match status" value="1"/>
</dbReference>
<dbReference type="Gene3D" id="1.10.287.950">
    <property type="entry name" value="Methyl-accepting chemotaxis protein"/>
    <property type="match status" value="1"/>
</dbReference>
<keyword evidence="7" id="KW-1185">Reference proteome</keyword>
<dbReference type="RefSeq" id="WP_108436080.1">
    <property type="nucleotide sequence ID" value="NZ_CP028918.1"/>
</dbReference>
<dbReference type="InterPro" id="IPR035965">
    <property type="entry name" value="PAS-like_dom_sf"/>
</dbReference>
<evidence type="ECO:0000259" key="4">
    <source>
        <dbReference type="PROSITE" id="PS50111"/>
    </source>
</evidence>
<dbReference type="GO" id="GO:0005886">
    <property type="term" value="C:plasma membrane"/>
    <property type="evidence" value="ECO:0007669"/>
    <property type="project" value="TreeGrafter"/>
</dbReference>
<evidence type="ECO:0000259" key="5">
    <source>
        <dbReference type="PROSITE" id="PS50113"/>
    </source>
</evidence>
<keyword evidence="3" id="KW-0807">Transducer</keyword>
<dbReference type="InterPro" id="IPR051310">
    <property type="entry name" value="MCP_chemotaxis"/>
</dbReference>
<feature type="domain" description="Methyl-accepting transducer" evidence="4">
    <location>
        <begin position="160"/>
        <end position="221"/>
    </location>
</feature>
<dbReference type="PROSITE" id="PS50113">
    <property type="entry name" value="PAC"/>
    <property type="match status" value="1"/>
</dbReference>
<dbReference type="PANTHER" id="PTHR43531:SF11">
    <property type="entry name" value="METHYL-ACCEPTING CHEMOTAXIS PROTEIN 3"/>
    <property type="match status" value="1"/>
</dbReference>
<dbReference type="InterPro" id="IPR000014">
    <property type="entry name" value="PAS"/>
</dbReference>
<evidence type="ECO:0000256" key="1">
    <source>
        <dbReference type="ARBA" id="ARBA00022500"/>
    </source>
</evidence>
<keyword evidence="1" id="KW-0145">Chemotaxis</keyword>
<dbReference type="SUPFAM" id="SSF55785">
    <property type="entry name" value="PYP-like sensor domain (PAS domain)"/>
    <property type="match status" value="1"/>
</dbReference>
<dbReference type="GO" id="GO:0004888">
    <property type="term" value="F:transmembrane signaling receptor activity"/>
    <property type="evidence" value="ECO:0007669"/>
    <property type="project" value="InterPro"/>
</dbReference>
<dbReference type="InterPro" id="IPR013655">
    <property type="entry name" value="PAS_fold_3"/>
</dbReference>
<gene>
    <name evidence="6" type="ORF">HYN69_12765</name>
</gene>
<evidence type="ECO:0000256" key="3">
    <source>
        <dbReference type="PROSITE-ProRule" id="PRU00284"/>
    </source>
</evidence>
<dbReference type="NCBIfam" id="TIGR00229">
    <property type="entry name" value="sensory_box"/>
    <property type="match status" value="1"/>
</dbReference>
<feature type="domain" description="PAC" evidence="5">
    <location>
        <begin position="86"/>
        <end position="138"/>
    </location>
</feature>
<proteinExistence type="inferred from homology"/>
<dbReference type="InterPro" id="IPR004090">
    <property type="entry name" value="Chemotax_Me-accpt_rcpt"/>
</dbReference>
<dbReference type="GO" id="GO:0007165">
    <property type="term" value="P:signal transduction"/>
    <property type="evidence" value="ECO:0007669"/>
    <property type="project" value="UniProtKB-KW"/>
</dbReference>